<dbReference type="PANTHER" id="PTHR19441">
    <property type="entry name" value="WHEY ACDIC PROTEIN WAP"/>
    <property type="match status" value="1"/>
</dbReference>
<feature type="signal peptide" evidence="2">
    <location>
        <begin position="1"/>
        <end position="23"/>
    </location>
</feature>
<organism evidence="4 5">
    <name type="scientific">Pteropus vampyrus</name>
    <name type="common">Large flying fox</name>
    <dbReference type="NCBI Taxonomy" id="132908"/>
    <lineage>
        <taxon>Eukaryota</taxon>
        <taxon>Metazoa</taxon>
        <taxon>Chordata</taxon>
        <taxon>Craniata</taxon>
        <taxon>Vertebrata</taxon>
        <taxon>Euteleostomi</taxon>
        <taxon>Mammalia</taxon>
        <taxon>Eutheria</taxon>
        <taxon>Laurasiatheria</taxon>
        <taxon>Chiroptera</taxon>
        <taxon>Yinpterochiroptera</taxon>
        <taxon>Pteropodoidea</taxon>
        <taxon>Pteropodidae</taxon>
        <taxon>Pteropodinae</taxon>
        <taxon>Pteropus</taxon>
    </lineage>
</organism>
<dbReference type="InterPro" id="IPR008197">
    <property type="entry name" value="WAP_dom"/>
</dbReference>
<proteinExistence type="predicted"/>
<feature type="domain" description="WAP" evidence="3">
    <location>
        <begin position="127"/>
        <end position="170"/>
    </location>
</feature>
<keyword evidence="4" id="KW-1185">Reference proteome</keyword>
<dbReference type="GO" id="GO:0019731">
    <property type="term" value="P:antibacterial humoral response"/>
    <property type="evidence" value="ECO:0007669"/>
    <property type="project" value="TreeGrafter"/>
</dbReference>
<dbReference type="RefSeq" id="XP_023391815.1">
    <property type="nucleotide sequence ID" value="XM_023536047.1"/>
</dbReference>
<protein>
    <submittedName>
        <fullName evidence="5">WAP four-disulfide core domain protein 3</fullName>
    </submittedName>
</protein>
<name>A0A6P6CY37_PTEVA</name>
<dbReference type="Proteomes" id="UP000515202">
    <property type="component" value="Unplaced"/>
</dbReference>
<dbReference type="AlphaFoldDB" id="A0A6P6CY37"/>
<keyword evidence="2" id="KW-0732">Signal</keyword>
<dbReference type="PROSITE" id="PS51390">
    <property type="entry name" value="WAP"/>
    <property type="match status" value="2"/>
</dbReference>
<dbReference type="PANTHER" id="PTHR19441:SF97">
    <property type="entry name" value="WAP FOUR-DISULFIDE CORE DOMAIN PROTEIN 3"/>
    <property type="match status" value="1"/>
</dbReference>
<dbReference type="KEGG" id="pvp:105298251"/>
<dbReference type="SMART" id="SM00217">
    <property type="entry name" value="WAP"/>
    <property type="match status" value="2"/>
</dbReference>
<evidence type="ECO:0000256" key="2">
    <source>
        <dbReference type="SAM" id="SignalP"/>
    </source>
</evidence>
<dbReference type="GO" id="GO:0005615">
    <property type="term" value="C:extracellular space"/>
    <property type="evidence" value="ECO:0007669"/>
    <property type="project" value="TreeGrafter"/>
</dbReference>
<evidence type="ECO:0000259" key="3">
    <source>
        <dbReference type="PROSITE" id="PS51390"/>
    </source>
</evidence>
<dbReference type="CTD" id="140686"/>
<reference evidence="5" key="1">
    <citation type="submission" date="2025-08" db="UniProtKB">
        <authorList>
            <consortium name="RefSeq"/>
        </authorList>
    </citation>
    <scope>IDENTIFICATION</scope>
    <source>
        <tissue evidence="5">Kidney</tissue>
    </source>
</reference>
<dbReference type="GO" id="GO:0004867">
    <property type="term" value="F:serine-type endopeptidase inhibitor activity"/>
    <property type="evidence" value="ECO:0007669"/>
    <property type="project" value="TreeGrafter"/>
</dbReference>
<dbReference type="InterPro" id="IPR050514">
    <property type="entry name" value="WAP_four-disulfide_core"/>
</dbReference>
<sequence>MLSCLFLLKALLALGFLTSWVTAGEHEELEPFSHLSTRSKEHSVTVDLGSSLRLISCWPGGSWSRLFCFSEPQFLSLSNRKNKSQRWLCSGRLREGLMTAGEARSRFHFKNTALLVCEERMGQVEKTAESGGECPADPLPCKELCDGDAACPQGHKCCSTGCGHACRRVDTGGRSGNCPKILPGLCIIGCVVDENCQAGKKCCKSGCGRFCVPPVLPPRLATSPNWTIGSDS</sequence>
<feature type="chain" id="PRO_5027946677" evidence="2">
    <location>
        <begin position="24"/>
        <end position="232"/>
    </location>
</feature>
<dbReference type="GO" id="GO:0045087">
    <property type="term" value="P:innate immune response"/>
    <property type="evidence" value="ECO:0007669"/>
    <property type="project" value="TreeGrafter"/>
</dbReference>
<feature type="domain" description="WAP" evidence="3">
    <location>
        <begin position="171"/>
        <end position="215"/>
    </location>
</feature>
<keyword evidence="1" id="KW-0646">Protease inhibitor</keyword>
<accession>A0A6P6CY37</accession>
<evidence type="ECO:0000256" key="1">
    <source>
        <dbReference type="ARBA" id="ARBA00022690"/>
    </source>
</evidence>
<gene>
    <name evidence="5" type="primary">WFDC3</name>
</gene>
<evidence type="ECO:0000313" key="5">
    <source>
        <dbReference type="RefSeq" id="XP_023391815.1"/>
    </source>
</evidence>
<dbReference type="Pfam" id="PF00095">
    <property type="entry name" value="WAP"/>
    <property type="match status" value="2"/>
</dbReference>
<dbReference type="InterPro" id="IPR036645">
    <property type="entry name" value="Elafin-like_sf"/>
</dbReference>
<dbReference type="OrthoDB" id="4473401at2759"/>
<dbReference type="Gene3D" id="4.10.75.10">
    <property type="entry name" value="Elafin-like"/>
    <property type="match status" value="2"/>
</dbReference>
<dbReference type="GeneID" id="105298251"/>
<evidence type="ECO:0000313" key="4">
    <source>
        <dbReference type="Proteomes" id="UP000515202"/>
    </source>
</evidence>
<dbReference type="SUPFAM" id="SSF57256">
    <property type="entry name" value="Elafin-like"/>
    <property type="match status" value="2"/>
</dbReference>